<keyword evidence="3" id="KW-1185">Reference proteome</keyword>
<evidence type="ECO:0000259" key="1">
    <source>
        <dbReference type="Pfam" id="PF14529"/>
    </source>
</evidence>
<proteinExistence type="predicted"/>
<dbReference type="GO" id="GO:0003824">
    <property type="term" value="F:catalytic activity"/>
    <property type="evidence" value="ECO:0007669"/>
    <property type="project" value="InterPro"/>
</dbReference>
<dbReference type="EMBL" id="CAQQ02024653">
    <property type="status" value="NOT_ANNOTATED_CDS"/>
    <property type="molecule type" value="Genomic_DNA"/>
</dbReference>
<dbReference type="InterPro" id="IPR036691">
    <property type="entry name" value="Endo/exonu/phosph_ase_sf"/>
</dbReference>
<evidence type="ECO:0000313" key="3">
    <source>
        <dbReference type="Proteomes" id="UP000015102"/>
    </source>
</evidence>
<organism evidence="2 3">
    <name type="scientific">Megaselia scalaris</name>
    <name type="common">Humpbacked fly</name>
    <name type="synonym">Phora scalaris</name>
    <dbReference type="NCBI Taxonomy" id="36166"/>
    <lineage>
        <taxon>Eukaryota</taxon>
        <taxon>Metazoa</taxon>
        <taxon>Ecdysozoa</taxon>
        <taxon>Arthropoda</taxon>
        <taxon>Hexapoda</taxon>
        <taxon>Insecta</taxon>
        <taxon>Pterygota</taxon>
        <taxon>Neoptera</taxon>
        <taxon>Endopterygota</taxon>
        <taxon>Diptera</taxon>
        <taxon>Brachycera</taxon>
        <taxon>Muscomorpha</taxon>
        <taxon>Platypezoidea</taxon>
        <taxon>Phoridae</taxon>
        <taxon>Megaseliini</taxon>
        <taxon>Megaselia</taxon>
    </lineage>
</organism>
<dbReference type="HOGENOM" id="CLU_922252_0_0_1"/>
<reference evidence="3" key="1">
    <citation type="submission" date="2013-02" db="EMBL/GenBank/DDBJ databases">
        <authorList>
            <person name="Hughes D."/>
        </authorList>
    </citation>
    <scope>NUCLEOTIDE SEQUENCE</scope>
    <source>
        <strain>Durham</strain>
        <strain evidence="3">NC isolate 2 -- Noor lab</strain>
    </source>
</reference>
<dbReference type="SUPFAM" id="SSF56219">
    <property type="entry name" value="DNase I-like"/>
    <property type="match status" value="1"/>
</dbReference>
<accession>T1GHL4</accession>
<evidence type="ECO:0000313" key="2">
    <source>
        <dbReference type="EnsemblMetazoa" id="MESCA002921-PA"/>
    </source>
</evidence>
<protein>
    <recommendedName>
        <fullName evidence="1">Endonuclease/exonuclease/phosphatase domain-containing protein</fullName>
    </recommendedName>
</protein>
<dbReference type="Proteomes" id="UP000015102">
    <property type="component" value="Unassembled WGS sequence"/>
</dbReference>
<name>T1GHL4_MEGSC</name>
<dbReference type="AlphaFoldDB" id="T1GHL4"/>
<dbReference type="EnsemblMetazoa" id="MESCA002921-RA">
    <property type="protein sequence ID" value="MESCA002921-PA"/>
    <property type="gene ID" value="MESCA002921"/>
</dbReference>
<dbReference type="InterPro" id="IPR005135">
    <property type="entry name" value="Endo/exonuclease/phosphatase"/>
</dbReference>
<sequence length="302" mass="34340">MRQKWVNILRIVYRCDIGYMRKLWPCWKGKVVRSTLSSDLSWSKSPNPAFKITSQKQHTKIACSNLMSYIIESNILIAMIQEPGLTIERLRSLIIMISVSSIKQLRALNLVVSSYFASDDPIPQSIIVSLTENVNFNEDDGIVIGCNASARCNMWGSNVTNERGQYLLDYINTPSLSICNRGNTPTVGFPSEESCVGWADVIDITLSYNSNLFGVRGWMTFSSPIQFVLGILKIRTGLNSVLYLKNILKSIKTKDNTPELLNLRRKLRSTLSSYKSKTLLRTYKKELLKAKRDSWRNFCESI</sequence>
<dbReference type="Gene3D" id="3.60.10.10">
    <property type="entry name" value="Endonuclease/exonuclease/phosphatase"/>
    <property type="match status" value="1"/>
</dbReference>
<dbReference type="Pfam" id="PF14529">
    <property type="entry name" value="Exo_endo_phos_2"/>
    <property type="match status" value="1"/>
</dbReference>
<reference evidence="2" key="2">
    <citation type="submission" date="2015-06" db="UniProtKB">
        <authorList>
            <consortium name="EnsemblMetazoa"/>
        </authorList>
    </citation>
    <scope>IDENTIFICATION</scope>
</reference>
<feature type="domain" description="Endonuclease/exonuclease/phosphatase" evidence="1">
    <location>
        <begin position="111"/>
        <end position="210"/>
    </location>
</feature>